<evidence type="ECO:0000256" key="5">
    <source>
        <dbReference type="SAM" id="SignalP"/>
    </source>
</evidence>
<evidence type="ECO:0000259" key="7">
    <source>
        <dbReference type="Pfam" id="PF17802"/>
    </source>
</evidence>
<dbReference type="InterPro" id="IPR013783">
    <property type="entry name" value="Ig-like_fold"/>
</dbReference>
<feature type="chain" id="PRO_5045618118" evidence="5">
    <location>
        <begin position="30"/>
        <end position="481"/>
    </location>
</feature>
<dbReference type="InterPro" id="IPR032364">
    <property type="entry name" value="GramPos_pilinD1_N"/>
</dbReference>
<evidence type="ECO:0000313" key="8">
    <source>
        <dbReference type="EMBL" id="NLR30682.1"/>
    </source>
</evidence>
<keyword evidence="9" id="KW-1185">Reference proteome</keyword>
<proteinExistence type="inferred from homology"/>
<reference evidence="8 9" key="1">
    <citation type="submission" date="2020-03" db="EMBL/GenBank/DDBJ databases">
        <authorList>
            <person name="Zhang Z."/>
            <person name="Guo Z."/>
            <person name="Hou Q."/>
            <person name="Shen X."/>
        </authorList>
    </citation>
    <scope>NUCLEOTIDE SEQUENCE [LARGE SCALE GENOMIC DNA]</scope>
    <source>
        <strain evidence="8 9">HBUAS51329</strain>
    </source>
</reference>
<dbReference type="Pfam" id="PF17802">
    <property type="entry name" value="SpaA"/>
    <property type="match status" value="2"/>
</dbReference>
<dbReference type="Pfam" id="PF16555">
    <property type="entry name" value="GramPos_pilinD1"/>
    <property type="match status" value="1"/>
</dbReference>
<feature type="signal peptide" evidence="5">
    <location>
        <begin position="1"/>
        <end position="29"/>
    </location>
</feature>
<dbReference type="EMBL" id="JAAVSD010000044">
    <property type="protein sequence ID" value="NLR30682.1"/>
    <property type="molecule type" value="Genomic_DNA"/>
</dbReference>
<evidence type="ECO:0000259" key="6">
    <source>
        <dbReference type="Pfam" id="PF16555"/>
    </source>
</evidence>
<keyword evidence="2" id="KW-0964">Secreted</keyword>
<protein>
    <submittedName>
        <fullName evidence="8">LPXTG cell wall anchor domain-containing protein</fullName>
    </submittedName>
</protein>
<accession>A0ABX1L9X8</accession>
<organism evidence="8 9">
    <name type="scientific">Levilactobacillus tujiorum</name>
    <dbReference type="NCBI Taxonomy" id="2912243"/>
    <lineage>
        <taxon>Bacteria</taxon>
        <taxon>Bacillati</taxon>
        <taxon>Bacillota</taxon>
        <taxon>Bacilli</taxon>
        <taxon>Lactobacillales</taxon>
        <taxon>Lactobacillaceae</taxon>
        <taxon>Levilactobacillus</taxon>
    </lineage>
</organism>
<evidence type="ECO:0000313" key="9">
    <source>
        <dbReference type="Proteomes" id="UP000707477"/>
    </source>
</evidence>
<dbReference type="Proteomes" id="UP000707477">
    <property type="component" value="Unassembled WGS sequence"/>
</dbReference>
<comment type="caution">
    <text evidence="8">The sequence shown here is derived from an EMBL/GenBank/DDBJ whole genome shotgun (WGS) entry which is preliminary data.</text>
</comment>
<name>A0ABX1L9X8_9LACO</name>
<dbReference type="PANTHER" id="PTHR36108:SF13">
    <property type="entry name" value="COLOSSIN-B-RELATED"/>
    <property type="match status" value="1"/>
</dbReference>
<dbReference type="InterPro" id="IPR041033">
    <property type="entry name" value="SpaA_PFL_dom_1"/>
</dbReference>
<keyword evidence="4" id="KW-0472">Membrane</keyword>
<keyword evidence="3 5" id="KW-0732">Signal</keyword>
<feature type="domain" description="Gram-positive pilin subunit D1 N-terminal" evidence="6">
    <location>
        <begin position="35"/>
        <end position="200"/>
    </location>
</feature>
<evidence type="ECO:0000256" key="1">
    <source>
        <dbReference type="ARBA" id="ARBA00007257"/>
    </source>
</evidence>
<dbReference type="NCBIfam" id="TIGR01167">
    <property type="entry name" value="LPXTG_anchor"/>
    <property type="match status" value="1"/>
</dbReference>
<evidence type="ECO:0000256" key="2">
    <source>
        <dbReference type="ARBA" id="ARBA00022525"/>
    </source>
</evidence>
<keyword evidence="4" id="KW-0812">Transmembrane</keyword>
<sequence>MKFTNLRQFAVAVFAICGLALGGHATAQAASAAPDTVTMKLHKMENKSDKTIQNTGDEVTLPEGITPYDASKYGDVTYSIYDVTAVLKDRGVVSGQTDAQTFKEKRDQLIAEMMDGQTDPAKVLDAQTAFVNKYNLKDVASQTLTDNSGLLTFPDLSNRGFYLIMETQAPTDYLTALSAPMIIGLPLGDKATIHLYPKNVIAGNIDPEIHKVGVDPTAPTSEDYVALGGVEFELRRADGTGDVVELTTDDQGDIAFGNLDVKTEYVLTESSVAKHPWYNQDDVTSGKIELRFTVDKEGNVTPTSMKPDSSYFKINGTRIGILNHLILGGAEFKKVDGQDTTKGLSGAKFKVQKVDADGQRYWAVFDGRTFVKWVASEEVATELVSKADGTFDFTGVPYVYDRRDGKVTYNLIETQAPAGYALLKEATAFEINSATKLVTIKNERYALPITGGMGIWLFLIVGLLLMGGAGYLYYRQRRQNS</sequence>
<dbReference type="PANTHER" id="PTHR36108">
    <property type="entry name" value="COLOSSIN-B-RELATED"/>
    <property type="match status" value="1"/>
</dbReference>
<keyword evidence="4" id="KW-1133">Transmembrane helix</keyword>
<feature type="domain" description="SpaA-like prealbumin fold" evidence="7">
    <location>
        <begin position="330"/>
        <end position="443"/>
    </location>
</feature>
<comment type="similarity">
    <text evidence="1">Belongs to the serine-aspartate repeat-containing protein (SDr) family.</text>
</comment>
<evidence type="ECO:0000256" key="3">
    <source>
        <dbReference type="ARBA" id="ARBA00022729"/>
    </source>
</evidence>
<gene>
    <name evidence="8" type="ORF">HEQ44_10875</name>
</gene>
<feature type="transmembrane region" description="Helical" evidence="4">
    <location>
        <begin position="453"/>
        <end position="474"/>
    </location>
</feature>
<dbReference type="Gene3D" id="2.60.40.10">
    <property type="entry name" value="Immunoglobulins"/>
    <property type="match status" value="3"/>
</dbReference>
<feature type="domain" description="SpaA-like prealbumin fold" evidence="7">
    <location>
        <begin position="226"/>
        <end position="275"/>
    </location>
</feature>
<dbReference type="RefSeq" id="WP_168850492.1">
    <property type="nucleotide sequence ID" value="NZ_JAAVSD010000044.1"/>
</dbReference>
<evidence type="ECO:0000256" key="4">
    <source>
        <dbReference type="SAM" id="Phobius"/>
    </source>
</evidence>